<reference evidence="1" key="1">
    <citation type="submission" date="2015-12" db="EMBL/GenBank/DDBJ databases">
        <title>Gene expression during late stages of embryo sac development: a critical building block for successful pollen-pistil interactions.</title>
        <authorList>
            <person name="Liu Y."/>
            <person name="Joly V."/>
            <person name="Sabar M."/>
            <person name="Matton D.P."/>
        </authorList>
    </citation>
    <scope>NUCLEOTIDE SEQUENCE</scope>
</reference>
<organism evidence="1">
    <name type="scientific">Solanum chacoense</name>
    <name type="common">Chaco potato</name>
    <dbReference type="NCBI Taxonomy" id="4108"/>
    <lineage>
        <taxon>Eukaryota</taxon>
        <taxon>Viridiplantae</taxon>
        <taxon>Streptophyta</taxon>
        <taxon>Embryophyta</taxon>
        <taxon>Tracheophyta</taxon>
        <taxon>Spermatophyta</taxon>
        <taxon>Magnoliopsida</taxon>
        <taxon>eudicotyledons</taxon>
        <taxon>Gunneridae</taxon>
        <taxon>Pentapetalae</taxon>
        <taxon>asterids</taxon>
        <taxon>lamiids</taxon>
        <taxon>Solanales</taxon>
        <taxon>Solanaceae</taxon>
        <taxon>Solanoideae</taxon>
        <taxon>Solaneae</taxon>
        <taxon>Solanum</taxon>
    </lineage>
</organism>
<dbReference type="AlphaFoldDB" id="A0A0V0HYF5"/>
<protein>
    <submittedName>
        <fullName evidence="1">Putative ovule protein</fullName>
    </submittedName>
</protein>
<proteinExistence type="predicted"/>
<evidence type="ECO:0000313" key="1">
    <source>
        <dbReference type="EMBL" id="JAP25381.1"/>
    </source>
</evidence>
<dbReference type="EMBL" id="GEDG01013352">
    <property type="protein sequence ID" value="JAP25381.1"/>
    <property type="molecule type" value="Transcribed_RNA"/>
</dbReference>
<sequence>MKILQLLGNKQRHTEYLDKITTSKANSPFTSSATTPFHKKYRLVAIGYPPLQSLPHKKTQYAKRSFTDIGTLHYTLKVTSLCTKKGYNYVKNN</sequence>
<name>A0A0V0HYF5_SOLCH</name>
<accession>A0A0V0HYF5</accession>